<dbReference type="GO" id="GO:0016209">
    <property type="term" value="F:antioxidant activity"/>
    <property type="evidence" value="ECO:0007669"/>
    <property type="project" value="InterPro"/>
</dbReference>
<dbReference type="PROSITE" id="PS51352">
    <property type="entry name" value="THIOREDOXIN_2"/>
    <property type="match status" value="1"/>
</dbReference>
<evidence type="ECO:0000259" key="1">
    <source>
        <dbReference type="PROSITE" id="PS51352"/>
    </source>
</evidence>
<dbReference type="GO" id="GO:0016491">
    <property type="term" value="F:oxidoreductase activity"/>
    <property type="evidence" value="ECO:0007669"/>
    <property type="project" value="InterPro"/>
</dbReference>
<proteinExistence type="predicted"/>
<dbReference type="Pfam" id="PF00578">
    <property type="entry name" value="AhpC-TSA"/>
    <property type="match status" value="1"/>
</dbReference>
<dbReference type="OrthoDB" id="9799347at2"/>
<dbReference type="AlphaFoldDB" id="A0A1T4VSD2"/>
<dbReference type="CDD" id="cd02966">
    <property type="entry name" value="TlpA_like_family"/>
    <property type="match status" value="1"/>
</dbReference>
<dbReference type="RefSeq" id="WP_078920659.1">
    <property type="nucleotide sequence ID" value="NZ_FUYB01000001.1"/>
</dbReference>
<accession>A0A1T4VSD2</accession>
<evidence type="ECO:0000313" key="2">
    <source>
        <dbReference type="EMBL" id="SKA67866.1"/>
    </source>
</evidence>
<dbReference type="Gene3D" id="3.40.30.10">
    <property type="entry name" value="Glutaredoxin"/>
    <property type="match status" value="1"/>
</dbReference>
<dbReference type="PANTHER" id="PTHR42852">
    <property type="entry name" value="THIOL:DISULFIDE INTERCHANGE PROTEIN DSBE"/>
    <property type="match status" value="1"/>
</dbReference>
<organism evidence="2 3">
    <name type="scientific">Thiothrix eikelboomii</name>
    <dbReference type="NCBI Taxonomy" id="92487"/>
    <lineage>
        <taxon>Bacteria</taxon>
        <taxon>Pseudomonadati</taxon>
        <taxon>Pseudomonadota</taxon>
        <taxon>Gammaproteobacteria</taxon>
        <taxon>Thiotrichales</taxon>
        <taxon>Thiotrichaceae</taxon>
        <taxon>Thiothrix</taxon>
    </lineage>
</organism>
<reference evidence="2 3" key="1">
    <citation type="submission" date="2017-02" db="EMBL/GenBank/DDBJ databases">
        <authorList>
            <person name="Peterson S.W."/>
        </authorList>
    </citation>
    <scope>NUCLEOTIDE SEQUENCE [LARGE SCALE GENOMIC DNA]</scope>
    <source>
        <strain evidence="2 3">ATCC 49788</strain>
    </source>
</reference>
<dbReference type="InterPro" id="IPR013766">
    <property type="entry name" value="Thioredoxin_domain"/>
</dbReference>
<dbReference type="PANTHER" id="PTHR42852:SF17">
    <property type="entry name" value="THIOREDOXIN-LIKE PROTEIN HI_1115"/>
    <property type="match status" value="1"/>
</dbReference>
<sequence length="165" mass="18120">MKLDIKALLILAVIVGAAALFWLVPSEGLQAAPNAEITTIDGNKIATEQLKGKPYLAVFWATSCSGCVKEIPQLVELQKEFGKDGFKVLAIAMEYDELPLIKTMREQKGMNYDITWDQGGVLAKAFGGVRVTPTNFLVSGDGKIVMQQLGDFKVDDMRERIKTLL</sequence>
<gene>
    <name evidence="2" type="ORF">SAMN02745130_00148</name>
</gene>
<dbReference type="InterPro" id="IPR000866">
    <property type="entry name" value="AhpC/TSA"/>
</dbReference>
<dbReference type="SUPFAM" id="SSF52833">
    <property type="entry name" value="Thioredoxin-like"/>
    <property type="match status" value="1"/>
</dbReference>
<dbReference type="InterPro" id="IPR036249">
    <property type="entry name" value="Thioredoxin-like_sf"/>
</dbReference>
<evidence type="ECO:0000313" key="3">
    <source>
        <dbReference type="Proteomes" id="UP000190460"/>
    </source>
</evidence>
<feature type="domain" description="Thioredoxin" evidence="1">
    <location>
        <begin position="26"/>
        <end position="165"/>
    </location>
</feature>
<dbReference type="InterPro" id="IPR050553">
    <property type="entry name" value="Thioredoxin_ResA/DsbE_sf"/>
</dbReference>
<dbReference type="Proteomes" id="UP000190460">
    <property type="component" value="Unassembled WGS sequence"/>
</dbReference>
<keyword evidence="3" id="KW-1185">Reference proteome</keyword>
<protein>
    <submittedName>
        <fullName evidence="2">Peroxiredoxin</fullName>
    </submittedName>
</protein>
<dbReference type="STRING" id="92487.SAMN02745130_00148"/>
<dbReference type="EMBL" id="FUYB01000001">
    <property type="protein sequence ID" value="SKA67866.1"/>
    <property type="molecule type" value="Genomic_DNA"/>
</dbReference>
<name>A0A1T4VSD2_9GAMM</name>